<accession>A0AAN7UFQ5</accession>
<protein>
    <submittedName>
        <fullName evidence="1">Uncharacterized protein</fullName>
    </submittedName>
</protein>
<proteinExistence type="predicted"/>
<name>A0AAN7UFQ5_9PEZI</name>
<reference evidence="1 2" key="1">
    <citation type="submission" date="2023-10" db="EMBL/GenBank/DDBJ databases">
        <title>Draft genome sequence of Xylaria bambusicola isolate GMP-LS, the root and basal stem rot pathogen of sugarcane in Indonesia.</title>
        <authorList>
            <person name="Selvaraj P."/>
            <person name="Muralishankar V."/>
            <person name="Muruganantham S."/>
            <person name="Sp S."/>
            <person name="Haryani S."/>
            <person name="Lau K.J.X."/>
            <person name="Naqvi N.I."/>
        </authorList>
    </citation>
    <scope>NUCLEOTIDE SEQUENCE [LARGE SCALE GENOMIC DNA]</scope>
    <source>
        <strain evidence="1">GMP-LS</strain>
    </source>
</reference>
<sequence>MAIESEKRHGIDRIRRCVVHPLDLPSIPVRGRLPQECSAFIQFAPNRIEDRGSDIASGFHGLDLAEYARQKQILLQTRPAEEYDVFPLHFGVAQVPHERLPLFSGKEREGVATSDRGRSTLIARVV</sequence>
<dbReference type="AlphaFoldDB" id="A0AAN7UFQ5"/>
<organism evidence="1 2">
    <name type="scientific">Xylaria bambusicola</name>
    <dbReference type="NCBI Taxonomy" id="326684"/>
    <lineage>
        <taxon>Eukaryota</taxon>
        <taxon>Fungi</taxon>
        <taxon>Dikarya</taxon>
        <taxon>Ascomycota</taxon>
        <taxon>Pezizomycotina</taxon>
        <taxon>Sordariomycetes</taxon>
        <taxon>Xylariomycetidae</taxon>
        <taxon>Xylariales</taxon>
        <taxon>Xylariaceae</taxon>
        <taxon>Xylaria</taxon>
    </lineage>
</organism>
<evidence type="ECO:0000313" key="2">
    <source>
        <dbReference type="Proteomes" id="UP001305414"/>
    </source>
</evidence>
<dbReference type="Proteomes" id="UP001305414">
    <property type="component" value="Unassembled WGS sequence"/>
</dbReference>
<keyword evidence="2" id="KW-1185">Reference proteome</keyword>
<dbReference type="EMBL" id="JAWHQM010000002">
    <property type="protein sequence ID" value="KAK5625319.1"/>
    <property type="molecule type" value="Genomic_DNA"/>
</dbReference>
<comment type="caution">
    <text evidence="1">The sequence shown here is derived from an EMBL/GenBank/DDBJ whole genome shotgun (WGS) entry which is preliminary data.</text>
</comment>
<gene>
    <name evidence="1" type="ORF">RRF57_001035</name>
</gene>
<evidence type="ECO:0000313" key="1">
    <source>
        <dbReference type="EMBL" id="KAK5625319.1"/>
    </source>
</evidence>